<evidence type="ECO:0000256" key="6">
    <source>
        <dbReference type="ARBA" id="ARBA00023163"/>
    </source>
</evidence>
<dbReference type="GO" id="GO:0016987">
    <property type="term" value="F:sigma factor activity"/>
    <property type="evidence" value="ECO:0007669"/>
    <property type="project" value="UniProtKB-KW"/>
</dbReference>
<sequence>MSVDDSEAFEHHRPRLRAVAHRMLGSAADADDAVQETWLRLHRAGADRVGNLGAWLTTVLSHLCLDMLRSRSALREHPLGVHLPDRLSDPAPGPEEDVLLAESSGQALLIVLDRLAPAERLAFVLHDLFAVPFDDIAAILDRTPNAARLLATRARRRIVVDPEERPETGAQRAVVEAFLTAARGGDLDALLAMLDPEVAISADAAASPTGAPVRLRGAGIAARQAVAFARLSAHAEPILADGIPAALVSAAGGPFAVMLFTITEPLITGIEVVADPNRLRVLRPALFPGALPEP</sequence>
<dbReference type="OrthoDB" id="3211555at2"/>
<reference evidence="9 10" key="1">
    <citation type="submission" date="2019-10" db="EMBL/GenBank/DDBJ databases">
        <title>Nocardia macrotermitis sp. nov. and Nocardia aurantia sp. nov., isolated from the gut of fungus growing-termite Macrotermes natalensis.</title>
        <authorList>
            <person name="Benndorf R."/>
            <person name="Schwitalla J."/>
            <person name="Martin K."/>
            <person name="De Beer W."/>
            <person name="Kaster A.-K."/>
            <person name="Vollmers J."/>
            <person name="Poulsen M."/>
            <person name="Beemelmanns C."/>
        </authorList>
    </citation>
    <scope>NUCLEOTIDE SEQUENCE [LARGE SCALE GENOMIC DNA]</scope>
    <source>
        <strain evidence="9 10">RB56</strain>
    </source>
</reference>
<dbReference type="InterPro" id="IPR013325">
    <property type="entry name" value="RNA_pol_sigma_r2"/>
</dbReference>
<keyword evidence="10" id="KW-1185">Reference proteome</keyword>
<evidence type="ECO:0000259" key="7">
    <source>
        <dbReference type="Pfam" id="PF04542"/>
    </source>
</evidence>
<gene>
    <name evidence="9" type="primary">sigI_1</name>
    <name evidence="9" type="ORF">NRB56_22160</name>
</gene>
<comment type="subunit">
    <text evidence="2">Interacts transiently with the RNA polymerase catalytic core formed by RpoA, RpoB, RpoC and RpoZ (2 alpha, 1 beta, 1 beta' and 1 omega subunit) to form the RNA polymerase holoenzyme that can initiate transcription.</text>
</comment>
<dbReference type="SUPFAM" id="SSF88659">
    <property type="entry name" value="Sigma3 and sigma4 domains of RNA polymerase sigma factors"/>
    <property type="match status" value="1"/>
</dbReference>
<dbReference type="PANTHER" id="PTHR30173">
    <property type="entry name" value="SIGMA 19 FACTOR"/>
    <property type="match status" value="1"/>
</dbReference>
<organism evidence="9 10">
    <name type="scientific">Nocardia aurantia</name>
    <dbReference type="NCBI Taxonomy" id="2585199"/>
    <lineage>
        <taxon>Bacteria</taxon>
        <taxon>Bacillati</taxon>
        <taxon>Actinomycetota</taxon>
        <taxon>Actinomycetes</taxon>
        <taxon>Mycobacteriales</taxon>
        <taxon>Nocardiaceae</taxon>
        <taxon>Nocardia</taxon>
    </lineage>
</organism>
<evidence type="ECO:0000313" key="9">
    <source>
        <dbReference type="EMBL" id="MQY26645.1"/>
    </source>
</evidence>
<name>A0A7K0DLJ9_9NOCA</name>
<evidence type="ECO:0000259" key="8">
    <source>
        <dbReference type="Pfam" id="PF08281"/>
    </source>
</evidence>
<dbReference type="GO" id="GO:0006352">
    <property type="term" value="P:DNA-templated transcription initiation"/>
    <property type="evidence" value="ECO:0007669"/>
    <property type="project" value="InterPro"/>
</dbReference>
<evidence type="ECO:0000256" key="3">
    <source>
        <dbReference type="ARBA" id="ARBA00023015"/>
    </source>
</evidence>
<evidence type="ECO:0000313" key="10">
    <source>
        <dbReference type="Proteomes" id="UP000431401"/>
    </source>
</evidence>
<keyword evidence="4" id="KW-0731">Sigma factor</keyword>
<dbReference type="SUPFAM" id="SSF54427">
    <property type="entry name" value="NTF2-like"/>
    <property type="match status" value="1"/>
</dbReference>
<keyword evidence="6" id="KW-0804">Transcription</keyword>
<feature type="domain" description="RNA polymerase sigma-70 region 2" evidence="7">
    <location>
        <begin position="9"/>
        <end position="72"/>
    </location>
</feature>
<dbReference type="InterPro" id="IPR052704">
    <property type="entry name" value="ECF_Sigma-70_Domain"/>
</dbReference>
<dbReference type="Pfam" id="PF04542">
    <property type="entry name" value="Sigma70_r2"/>
    <property type="match status" value="1"/>
</dbReference>
<dbReference type="InterPro" id="IPR013324">
    <property type="entry name" value="RNA_pol_sigma_r3/r4-like"/>
</dbReference>
<accession>A0A7K0DLJ9</accession>
<keyword evidence="3" id="KW-0805">Transcription regulation</keyword>
<evidence type="ECO:0000256" key="5">
    <source>
        <dbReference type="ARBA" id="ARBA00023125"/>
    </source>
</evidence>
<proteinExistence type="inferred from homology"/>
<dbReference type="InterPro" id="IPR014284">
    <property type="entry name" value="RNA_pol_sigma-70_dom"/>
</dbReference>
<dbReference type="Proteomes" id="UP000431401">
    <property type="component" value="Unassembled WGS sequence"/>
</dbReference>
<evidence type="ECO:0000256" key="1">
    <source>
        <dbReference type="ARBA" id="ARBA00010641"/>
    </source>
</evidence>
<dbReference type="PANTHER" id="PTHR30173:SF43">
    <property type="entry name" value="ECF RNA POLYMERASE SIGMA FACTOR SIGI-RELATED"/>
    <property type="match status" value="1"/>
</dbReference>
<dbReference type="InterPro" id="IPR036388">
    <property type="entry name" value="WH-like_DNA-bd_sf"/>
</dbReference>
<dbReference type="RefSeq" id="WP_153340989.1">
    <property type="nucleotide sequence ID" value="NZ_WEGI01000004.1"/>
</dbReference>
<dbReference type="SUPFAM" id="SSF88946">
    <property type="entry name" value="Sigma2 domain of RNA polymerase sigma factors"/>
    <property type="match status" value="1"/>
</dbReference>
<dbReference type="AlphaFoldDB" id="A0A7K0DLJ9"/>
<evidence type="ECO:0000256" key="2">
    <source>
        <dbReference type="ARBA" id="ARBA00011344"/>
    </source>
</evidence>
<dbReference type="InterPro" id="IPR013249">
    <property type="entry name" value="RNA_pol_sigma70_r4_t2"/>
</dbReference>
<comment type="caution">
    <text evidence="9">The sequence shown here is derived from an EMBL/GenBank/DDBJ whole genome shotgun (WGS) entry which is preliminary data.</text>
</comment>
<keyword evidence="5" id="KW-0238">DNA-binding</keyword>
<dbReference type="InterPro" id="IPR007627">
    <property type="entry name" value="RNA_pol_sigma70_r2"/>
</dbReference>
<dbReference type="GO" id="GO:0003677">
    <property type="term" value="F:DNA binding"/>
    <property type="evidence" value="ECO:0007669"/>
    <property type="project" value="UniProtKB-KW"/>
</dbReference>
<dbReference type="InterPro" id="IPR032710">
    <property type="entry name" value="NTF2-like_dom_sf"/>
</dbReference>
<comment type="similarity">
    <text evidence="1">Belongs to the sigma-70 factor family. ECF subfamily.</text>
</comment>
<dbReference type="EMBL" id="WEGI01000004">
    <property type="protein sequence ID" value="MQY26645.1"/>
    <property type="molecule type" value="Genomic_DNA"/>
</dbReference>
<feature type="domain" description="RNA polymerase sigma factor 70 region 4 type 2" evidence="8">
    <location>
        <begin position="111"/>
        <end position="158"/>
    </location>
</feature>
<evidence type="ECO:0000256" key="4">
    <source>
        <dbReference type="ARBA" id="ARBA00023082"/>
    </source>
</evidence>
<dbReference type="Gene3D" id="3.10.450.50">
    <property type="match status" value="1"/>
</dbReference>
<dbReference type="Gene3D" id="1.10.1740.10">
    <property type="match status" value="1"/>
</dbReference>
<dbReference type="Pfam" id="PF08281">
    <property type="entry name" value="Sigma70_r4_2"/>
    <property type="match status" value="1"/>
</dbReference>
<protein>
    <submittedName>
        <fullName evidence="9">Putative ECF RNA polymerase sigma factor SigI</fullName>
    </submittedName>
</protein>
<dbReference type="NCBIfam" id="TIGR02937">
    <property type="entry name" value="sigma70-ECF"/>
    <property type="match status" value="1"/>
</dbReference>
<dbReference type="Gene3D" id="1.10.10.10">
    <property type="entry name" value="Winged helix-like DNA-binding domain superfamily/Winged helix DNA-binding domain"/>
    <property type="match status" value="1"/>
</dbReference>